<comment type="caution">
    <text evidence="5">The sequence shown here is derived from an EMBL/GenBank/DDBJ whole genome shotgun (WGS) entry which is preliminary data.</text>
</comment>
<dbReference type="PANTHER" id="PTHR43132:SF6">
    <property type="entry name" value="HTH-TYPE TRANSCRIPTIONAL REPRESSOR CZRA"/>
    <property type="match status" value="1"/>
</dbReference>
<organism evidence="5 6">
    <name type="scientific">Streptomyces halstedii</name>
    <dbReference type="NCBI Taxonomy" id="1944"/>
    <lineage>
        <taxon>Bacteria</taxon>
        <taxon>Bacillati</taxon>
        <taxon>Actinomycetota</taxon>
        <taxon>Actinomycetes</taxon>
        <taxon>Kitasatosporales</taxon>
        <taxon>Streptomycetaceae</taxon>
        <taxon>Streptomyces</taxon>
    </lineage>
</organism>
<dbReference type="Gene3D" id="1.10.10.10">
    <property type="entry name" value="Winged helix-like DNA-binding domain superfamily/Winged helix DNA-binding domain"/>
    <property type="match status" value="1"/>
</dbReference>
<dbReference type="InterPro" id="IPR001845">
    <property type="entry name" value="HTH_ArsR_DNA-bd_dom"/>
</dbReference>
<dbReference type="InterPro" id="IPR036390">
    <property type="entry name" value="WH_DNA-bd_sf"/>
</dbReference>
<dbReference type="InterPro" id="IPR036388">
    <property type="entry name" value="WH-like_DNA-bd_sf"/>
</dbReference>
<evidence type="ECO:0000313" key="6">
    <source>
        <dbReference type="Proteomes" id="UP000735541"/>
    </source>
</evidence>
<dbReference type="InterPro" id="IPR051011">
    <property type="entry name" value="Metal_resp_trans_reg"/>
</dbReference>
<accession>A0ABS6TKF3</accession>
<sequence>MGWWQIGADTLAAGRFLVSELVETTATLQALERGTASHPAERAWFDTHRPAYRERLAGDPATAQLVATGLGGLWNADFLTPTPTGTSTFAEDLALVRRTPPDQARADLEVSRGGPLPSPLCRPDLPQKAADLLEWVWERIVGPDWPRRRRIMEADIVARAARLSQGGWAAVLESMNPGMRWLGDSRLQVNPRPYPPRELTGASLVFVPVTPRQGWVSWDAEERRYAVVYSSSGVLSGTERPPVPDSLGRLLGPARAGVLVLLDTPRSTTQLVALTGQGLGSVGRHLKVLHDAGLAGRRRSGRSVLYFRTEAGEVLVRAGRPPEARDRPDAP</sequence>
<keyword evidence="2" id="KW-0238">DNA-binding</keyword>
<keyword evidence="3" id="KW-0804">Transcription</keyword>
<name>A0ABS6TKF3_STRHA</name>
<dbReference type="SUPFAM" id="SSF46785">
    <property type="entry name" value="Winged helix' DNA-binding domain"/>
    <property type="match status" value="1"/>
</dbReference>
<evidence type="ECO:0000256" key="3">
    <source>
        <dbReference type="ARBA" id="ARBA00023163"/>
    </source>
</evidence>
<evidence type="ECO:0000259" key="4">
    <source>
        <dbReference type="SMART" id="SM00418"/>
    </source>
</evidence>
<keyword evidence="1" id="KW-0805">Transcription regulation</keyword>
<dbReference type="EMBL" id="JAHUVW010000001">
    <property type="protein sequence ID" value="MBV7668705.1"/>
    <property type="molecule type" value="Genomic_DNA"/>
</dbReference>
<dbReference type="Proteomes" id="UP000735541">
    <property type="component" value="Unassembled WGS sequence"/>
</dbReference>
<dbReference type="PANTHER" id="PTHR43132">
    <property type="entry name" value="ARSENICAL RESISTANCE OPERON REPRESSOR ARSR-RELATED"/>
    <property type="match status" value="1"/>
</dbReference>
<proteinExistence type="predicted"/>
<evidence type="ECO:0000256" key="2">
    <source>
        <dbReference type="ARBA" id="ARBA00023125"/>
    </source>
</evidence>
<dbReference type="SMART" id="SM00418">
    <property type="entry name" value="HTH_ARSR"/>
    <property type="match status" value="1"/>
</dbReference>
<dbReference type="CDD" id="cd00090">
    <property type="entry name" value="HTH_ARSR"/>
    <property type="match status" value="1"/>
</dbReference>
<protein>
    <submittedName>
        <fullName evidence="5">Winged helix-turn-helix domain-containing protein</fullName>
    </submittedName>
</protein>
<reference evidence="5 6" key="1">
    <citation type="submission" date="2021-07" db="EMBL/GenBank/DDBJ databases">
        <title>Sequencing Streptomyces halstedii LGO-A4 genome an citrus endophytic actinomycete.</title>
        <authorList>
            <person name="Samborskyy M."/>
            <person name="Scott N."/>
            <person name="Deglau R."/>
            <person name="Dickens S."/>
            <person name="Oliveira L.G."/>
        </authorList>
    </citation>
    <scope>NUCLEOTIDE SEQUENCE [LARGE SCALE GENOMIC DNA]</scope>
    <source>
        <strain evidence="5 6">LGO-A4</strain>
    </source>
</reference>
<feature type="domain" description="HTH arsR-type" evidence="4">
    <location>
        <begin position="246"/>
        <end position="320"/>
    </location>
</feature>
<evidence type="ECO:0000256" key="1">
    <source>
        <dbReference type="ARBA" id="ARBA00023015"/>
    </source>
</evidence>
<dbReference type="RefSeq" id="WP_228867342.1">
    <property type="nucleotide sequence ID" value="NZ_JAHUVW010000001.1"/>
</dbReference>
<gene>
    <name evidence="5" type="ORF">STHAL_04230</name>
</gene>
<keyword evidence="6" id="KW-1185">Reference proteome</keyword>
<dbReference type="InterPro" id="IPR011991">
    <property type="entry name" value="ArsR-like_HTH"/>
</dbReference>
<evidence type="ECO:0000313" key="5">
    <source>
        <dbReference type="EMBL" id="MBV7668705.1"/>
    </source>
</evidence>